<dbReference type="InterPro" id="IPR013118">
    <property type="entry name" value="Mannitol_DH_C"/>
</dbReference>
<dbReference type="PANTHER" id="PTHR30524">
    <property type="entry name" value="MANNITOL-1-PHOSPHATE 5-DEHYDROGENASE"/>
    <property type="match status" value="1"/>
</dbReference>
<accession>A0A948TFT0</accession>
<dbReference type="InterPro" id="IPR008927">
    <property type="entry name" value="6-PGluconate_DH-like_C_sf"/>
</dbReference>
<dbReference type="Pfam" id="PF08125">
    <property type="entry name" value="Mannitol_dh_C"/>
    <property type="match status" value="1"/>
</dbReference>
<evidence type="ECO:0000259" key="3">
    <source>
        <dbReference type="Pfam" id="PF01232"/>
    </source>
</evidence>
<dbReference type="InterPro" id="IPR013131">
    <property type="entry name" value="Mannitol_DH_N"/>
</dbReference>
<dbReference type="InterPro" id="IPR036291">
    <property type="entry name" value="NAD(P)-bd_dom_sf"/>
</dbReference>
<dbReference type="PANTHER" id="PTHR30524:SF0">
    <property type="entry name" value="ALTRONATE OXIDOREDUCTASE-RELATED"/>
    <property type="match status" value="1"/>
</dbReference>
<keyword evidence="1 5" id="KW-0560">Oxidoreductase</keyword>
<dbReference type="SUPFAM" id="SSF51735">
    <property type="entry name" value="NAD(P)-binding Rossmann-fold domains"/>
    <property type="match status" value="1"/>
</dbReference>
<protein>
    <submittedName>
        <fullName evidence="5">Tagaturonate reductase</fullName>
        <ecNumber evidence="5">1.1.1.58</ecNumber>
    </submittedName>
</protein>
<dbReference type="Pfam" id="PF01232">
    <property type="entry name" value="Mannitol_dh"/>
    <property type="match status" value="1"/>
</dbReference>
<feature type="domain" description="Mannitol dehydrogenase C-terminal" evidence="4">
    <location>
        <begin position="279"/>
        <end position="484"/>
    </location>
</feature>
<gene>
    <name evidence="5" type="ORF">H9847_05040</name>
</gene>
<dbReference type="Gene3D" id="1.10.1040.10">
    <property type="entry name" value="N-(1-d-carboxylethyl)-l-norvaline Dehydrogenase, domain 2"/>
    <property type="match status" value="1"/>
</dbReference>
<proteinExistence type="predicted"/>
<reference evidence="5" key="1">
    <citation type="journal article" date="2021" name="PeerJ">
        <title>Extensive microbial diversity within the chicken gut microbiome revealed by metagenomics and culture.</title>
        <authorList>
            <person name="Gilroy R."/>
            <person name="Ravi A."/>
            <person name="Getino M."/>
            <person name="Pursley I."/>
            <person name="Horton D.L."/>
            <person name="Alikhan N.F."/>
            <person name="Baker D."/>
            <person name="Gharbi K."/>
            <person name="Hall N."/>
            <person name="Watson M."/>
            <person name="Adriaenssens E.M."/>
            <person name="Foster-Nyarko E."/>
            <person name="Jarju S."/>
            <person name="Secka A."/>
            <person name="Antonio M."/>
            <person name="Oren A."/>
            <person name="Chaudhuri R.R."/>
            <person name="La Ragione R."/>
            <person name="Hildebrand F."/>
            <person name="Pallen M.J."/>
        </authorList>
    </citation>
    <scope>NUCLEOTIDE SEQUENCE</scope>
    <source>
        <strain evidence="5">378</strain>
    </source>
</reference>
<dbReference type="Gene3D" id="3.40.50.720">
    <property type="entry name" value="NAD(P)-binding Rossmann-like Domain"/>
    <property type="match status" value="1"/>
</dbReference>
<comment type="caution">
    <text evidence="5">The sequence shown here is derived from an EMBL/GenBank/DDBJ whole genome shotgun (WGS) entry which is preliminary data.</text>
</comment>
<keyword evidence="2" id="KW-0520">NAD</keyword>
<dbReference type="EC" id="1.1.1.58" evidence="5"/>
<dbReference type="GO" id="GO:0005829">
    <property type="term" value="C:cytosol"/>
    <property type="evidence" value="ECO:0007669"/>
    <property type="project" value="TreeGrafter"/>
</dbReference>
<organism evidence="5 6">
    <name type="scientific">Candidatus Anaerobiospirillum pullicola</name>
    <dbReference type="NCBI Taxonomy" id="2838451"/>
    <lineage>
        <taxon>Bacteria</taxon>
        <taxon>Pseudomonadati</taxon>
        <taxon>Pseudomonadota</taxon>
        <taxon>Gammaproteobacteria</taxon>
        <taxon>Aeromonadales</taxon>
        <taxon>Succinivibrionaceae</taxon>
        <taxon>Anaerobiospirillum</taxon>
    </lineage>
</organism>
<dbReference type="SUPFAM" id="SSF48179">
    <property type="entry name" value="6-phosphogluconate dehydrogenase C-terminal domain-like"/>
    <property type="match status" value="1"/>
</dbReference>
<dbReference type="NCBIfam" id="NF002969">
    <property type="entry name" value="PRK03643.1"/>
    <property type="match status" value="1"/>
</dbReference>
<sequence>MQSLNLTLKPEAKSTLPVRALQFGEGNFLRGFLDWMIFKANQKGLFNGRVLALQCTPRGKVVPKLQAQDGLYTTILHGFKDGQEIEDIEVVNTIAAALNPYENWEQVLASGTSPELKFVFSNTTEAGITFVHEQAFNTDICPESFPGKLTAILYERYKAFAAQGKTAGTGLWIVPCELLDDNGNKLKDIVLQQIADQNLGDDFKAYVLDECRFINTLVDRVVSGYPRDNAAAYQEKLGYNDELMVCGECFHFLALEGDADVEEALPFAKAGLNVVTAPDITPYRLRKVRILNGTHTANVPAAFIYGLETVDQMMSDAITGKFARSVIFDEIIPAVNLDKQMLISFANDVVDRFSDPSMHHQLSSILMNCTSKVKARILPTILDARAKGVLPKKLCFALAAYIALYRHAAGVPVQVQREGGKSGEFVDDAYAVEVLTKAWSTYQKTEASALFTVKAVLSDTKLWGSDISSDVDLVSLVARLLHAICSDGIAATMQDLLEHN</sequence>
<dbReference type="Proteomes" id="UP000733611">
    <property type="component" value="Unassembled WGS sequence"/>
</dbReference>
<evidence type="ECO:0000313" key="5">
    <source>
        <dbReference type="EMBL" id="MBU3844221.1"/>
    </source>
</evidence>
<dbReference type="AlphaFoldDB" id="A0A948TFT0"/>
<dbReference type="GO" id="GO:0019698">
    <property type="term" value="P:D-galacturonate catabolic process"/>
    <property type="evidence" value="ECO:0007669"/>
    <property type="project" value="TreeGrafter"/>
</dbReference>
<dbReference type="GO" id="GO:0008926">
    <property type="term" value="F:mannitol-1-phosphate 5-dehydrogenase activity"/>
    <property type="evidence" value="ECO:0007669"/>
    <property type="project" value="TreeGrafter"/>
</dbReference>
<evidence type="ECO:0000256" key="1">
    <source>
        <dbReference type="ARBA" id="ARBA00023002"/>
    </source>
</evidence>
<evidence type="ECO:0000259" key="4">
    <source>
        <dbReference type="Pfam" id="PF08125"/>
    </source>
</evidence>
<feature type="domain" description="Mannitol dehydrogenase N-terminal" evidence="3">
    <location>
        <begin position="19"/>
        <end position="257"/>
    </location>
</feature>
<evidence type="ECO:0000313" key="6">
    <source>
        <dbReference type="Proteomes" id="UP000733611"/>
    </source>
</evidence>
<name>A0A948TFT0_9GAMM</name>
<reference evidence="5" key="2">
    <citation type="submission" date="2021-04" db="EMBL/GenBank/DDBJ databases">
        <authorList>
            <person name="Gilroy R."/>
        </authorList>
    </citation>
    <scope>NUCLEOTIDE SEQUENCE</scope>
    <source>
        <strain evidence="5">378</strain>
    </source>
</reference>
<dbReference type="GO" id="GO:0019592">
    <property type="term" value="P:mannitol catabolic process"/>
    <property type="evidence" value="ECO:0007669"/>
    <property type="project" value="TreeGrafter"/>
</dbReference>
<dbReference type="InterPro" id="IPR013328">
    <property type="entry name" value="6PGD_dom2"/>
</dbReference>
<dbReference type="EMBL" id="JAHLFE010000099">
    <property type="protein sequence ID" value="MBU3844221.1"/>
    <property type="molecule type" value="Genomic_DNA"/>
</dbReference>
<dbReference type="GO" id="GO:0009026">
    <property type="term" value="F:tagaturonate reductase activity"/>
    <property type="evidence" value="ECO:0007669"/>
    <property type="project" value="UniProtKB-EC"/>
</dbReference>
<evidence type="ECO:0000256" key="2">
    <source>
        <dbReference type="ARBA" id="ARBA00023027"/>
    </source>
</evidence>